<dbReference type="GO" id="GO:0008168">
    <property type="term" value="F:methyltransferase activity"/>
    <property type="evidence" value="ECO:0007669"/>
    <property type="project" value="UniProtKB-KW"/>
</dbReference>
<dbReference type="CDD" id="cd02440">
    <property type="entry name" value="AdoMet_MTases"/>
    <property type="match status" value="1"/>
</dbReference>
<dbReference type="AlphaFoldDB" id="A0A1H0GY47"/>
<evidence type="ECO:0000313" key="2">
    <source>
        <dbReference type="Proteomes" id="UP000324252"/>
    </source>
</evidence>
<dbReference type="Gene3D" id="3.40.50.150">
    <property type="entry name" value="Vaccinia Virus protein VP39"/>
    <property type="match status" value="1"/>
</dbReference>
<evidence type="ECO:0000313" key="1">
    <source>
        <dbReference type="EMBL" id="SHJ93367.1"/>
    </source>
</evidence>
<dbReference type="GO" id="GO:0032259">
    <property type="term" value="P:methylation"/>
    <property type="evidence" value="ECO:0007669"/>
    <property type="project" value="UniProtKB-KW"/>
</dbReference>
<dbReference type="OrthoDB" id="9804312at2"/>
<name>A0A1H0GY47_9RHOB</name>
<gene>
    <name evidence="1" type="ORF">SAMN05444142_102436</name>
</gene>
<accession>A0A1H0GY47</accession>
<keyword evidence="1" id="KW-0489">Methyltransferase</keyword>
<dbReference type="EMBL" id="FQZZ01000002">
    <property type="protein sequence ID" value="SHJ93367.1"/>
    <property type="molecule type" value="Genomic_DNA"/>
</dbReference>
<dbReference type="Proteomes" id="UP000324252">
    <property type="component" value="Unassembled WGS sequence"/>
</dbReference>
<sequence>MSRDDETLRVYDARAAEYAGVTAADAPGRLLSAFIAALPGGGRVLDLGCGPGIDAGHMAAAGLVVEAMDASAAMVDLARARDGVAARQADFDMFVTERHSQSYHGIWANFSLLHAPRAALPGYLAAIHTALRPGGQFHIAVKIGTGQARDSLGRTYTYYMPDELSGLLRAAGLVPQAQRQGREPGLDGKPADWVAIRAARA</sequence>
<dbReference type="RefSeq" id="WP_149788096.1">
    <property type="nucleotide sequence ID" value="NZ_FNIO01000003.1"/>
</dbReference>
<organism evidence="1 2">
    <name type="scientific">Lutimaribacter pacificus</name>
    <dbReference type="NCBI Taxonomy" id="391948"/>
    <lineage>
        <taxon>Bacteria</taxon>
        <taxon>Pseudomonadati</taxon>
        <taxon>Pseudomonadota</taxon>
        <taxon>Alphaproteobacteria</taxon>
        <taxon>Rhodobacterales</taxon>
        <taxon>Roseobacteraceae</taxon>
        <taxon>Lutimaribacter</taxon>
    </lineage>
</organism>
<dbReference type="InterPro" id="IPR029063">
    <property type="entry name" value="SAM-dependent_MTases_sf"/>
</dbReference>
<proteinExistence type="predicted"/>
<protein>
    <submittedName>
        <fullName evidence="1">Methyltransferase domain-containing protein</fullName>
    </submittedName>
</protein>
<keyword evidence="2" id="KW-1185">Reference proteome</keyword>
<dbReference type="PANTHER" id="PTHR43861:SF1">
    <property type="entry name" value="TRANS-ACONITATE 2-METHYLTRANSFERASE"/>
    <property type="match status" value="1"/>
</dbReference>
<reference evidence="1 2" key="1">
    <citation type="submission" date="2016-11" db="EMBL/GenBank/DDBJ databases">
        <authorList>
            <person name="Varghese N."/>
            <person name="Submissions S."/>
        </authorList>
    </citation>
    <scope>NUCLEOTIDE SEQUENCE [LARGE SCALE GENOMIC DNA]</scope>
    <source>
        <strain evidence="1 2">DSM 29620</strain>
    </source>
</reference>
<dbReference type="SUPFAM" id="SSF53335">
    <property type="entry name" value="S-adenosyl-L-methionine-dependent methyltransferases"/>
    <property type="match status" value="1"/>
</dbReference>
<dbReference type="PANTHER" id="PTHR43861">
    <property type="entry name" value="TRANS-ACONITATE 2-METHYLTRANSFERASE-RELATED"/>
    <property type="match status" value="1"/>
</dbReference>
<keyword evidence="1" id="KW-0808">Transferase</keyword>
<dbReference type="Pfam" id="PF13489">
    <property type="entry name" value="Methyltransf_23"/>
    <property type="match status" value="1"/>
</dbReference>